<reference evidence="2" key="1">
    <citation type="journal article" date="2020" name="mSystems">
        <title>Genome- and Community-Level Interaction Insights into Carbon Utilization and Element Cycling Functions of Hydrothermarchaeota in Hydrothermal Sediment.</title>
        <authorList>
            <person name="Zhou Z."/>
            <person name="Liu Y."/>
            <person name="Xu W."/>
            <person name="Pan J."/>
            <person name="Luo Z.H."/>
            <person name="Li M."/>
        </authorList>
    </citation>
    <scope>NUCLEOTIDE SEQUENCE [LARGE SCALE GENOMIC DNA]</scope>
    <source>
        <strain evidence="2">SpSt-116</strain>
    </source>
</reference>
<feature type="transmembrane region" description="Helical" evidence="1">
    <location>
        <begin position="7"/>
        <end position="27"/>
    </location>
</feature>
<feature type="transmembrane region" description="Helical" evidence="1">
    <location>
        <begin position="33"/>
        <end position="51"/>
    </location>
</feature>
<gene>
    <name evidence="2" type="ORF">ENN26_01230</name>
</gene>
<evidence type="ECO:0000313" key="2">
    <source>
        <dbReference type="EMBL" id="HDP14387.1"/>
    </source>
</evidence>
<comment type="caution">
    <text evidence="2">The sequence shown here is derived from an EMBL/GenBank/DDBJ whole genome shotgun (WGS) entry which is preliminary data.</text>
</comment>
<sequence length="113" mass="12194">MEITSPIVNFLVVVAALIVAIASTFFYPASYSIFVFLLVTGLWLVLTAFLTRRKRGVTRYPASAVRSLYGGLMLSVSAAGILFLGSVDWRIAVIVFLAGIGLTGVAFYLLAKQ</sequence>
<feature type="transmembrane region" description="Helical" evidence="1">
    <location>
        <begin position="63"/>
        <end position="85"/>
    </location>
</feature>
<keyword evidence="1" id="KW-1133">Transmembrane helix</keyword>
<organism evidence="2">
    <name type="scientific">Thermofilum adornatum</name>
    <dbReference type="NCBI Taxonomy" id="1365176"/>
    <lineage>
        <taxon>Archaea</taxon>
        <taxon>Thermoproteota</taxon>
        <taxon>Thermoprotei</taxon>
        <taxon>Thermofilales</taxon>
        <taxon>Thermofilaceae</taxon>
        <taxon>Thermofilum</taxon>
    </lineage>
</organism>
<feature type="transmembrane region" description="Helical" evidence="1">
    <location>
        <begin position="91"/>
        <end position="111"/>
    </location>
</feature>
<protein>
    <submittedName>
        <fullName evidence="2">Uncharacterized protein</fullName>
    </submittedName>
</protein>
<dbReference type="AlphaFoldDB" id="A0A7C1G9I1"/>
<dbReference type="EMBL" id="DSAY01000026">
    <property type="protein sequence ID" value="HDP14387.1"/>
    <property type="molecule type" value="Genomic_DNA"/>
</dbReference>
<keyword evidence="1" id="KW-0812">Transmembrane</keyword>
<accession>A0A7C1G9I1</accession>
<evidence type="ECO:0000256" key="1">
    <source>
        <dbReference type="SAM" id="Phobius"/>
    </source>
</evidence>
<keyword evidence="1" id="KW-0472">Membrane</keyword>
<proteinExistence type="predicted"/>
<name>A0A7C1G9I1_9CREN</name>